<name>A0A072NYJ7_SCHAZ</name>
<dbReference type="Pfam" id="PF11151">
    <property type="entry name" value="DUF2929"/>
    <property type="match status" value="1"/>
</dbReference>
<dbReference type="EMBL" id="JJRY01000008">
    <property type="protein sequence ID" value="KEF38330.1"/>
    <property type="molecule type" value="Genomic_DNA"/>
</dbReference>
<protein>
    <recommendedName>
        <fullName evidence="4">DUF2929 domain-containing protein</fullName>
    </recommendedName>
</protein>
<organism evidence="2 3">
    <name type="scientific">Schinkia azotoformans MEV2011</name>
    <dbReference type="NCBI Taxonomy" id="1348973"/>
    <lineage>
        <taxon>Bacteria</taxon>
        <taxon>Bacillati</taxon>
        <taxon>Bacillota</taxon>
        <taxon>Bacilli</taxon>
        <taxon>Bacillales</taxon>
        <taxon>Bacillaceae</taxon>
        <taxon>Calidifontibacillus/Schinkia group</taxon>
        <taxon>Schinkia</taxon>
    </lineage>
</organism>
<dbReference type="AlphaFoldDB" id="A0A072NYJ7"/>
<evidence type="ECO:0000313" key="2">
    <source>
        <dbReference type="EMBL" id="KEF38330.1"/>
    </source>
</evidence>
<evidence type="ECO:0008006" key="4">
    <source>
        <dbReference type="Google" id="ProtNLM"/>
    </source>
</evidence>
<proteinExistence type="predicted"/>
<dbReference type="GeneID" id="89467318"/>
<dbReference type="Proteomes" id="UP000027936">
    <property type="component" value="Unassembled WGS sequence"/>
</dbReference>
<feature type="transmembrane region" description="Helical" evidence="1">
    <location>
        <begin position="33"/>
        <end position="53"/>
    </location>
</feature>
<reference evidence="2 3" key="1">
    <citation type="submission" date="2014-04" db="EMBL/GenBank/DDBJ databases">
        <title>Draft genome sequence of Bacillus azotoformans MEV2011, a (co-) denitrifying strain unable to grow in the presence of oxygen.</title>
        <authorList>
            <person name="Nielsen M."/>
            <person name="Schreiber L."/>
            <person name="Finster K."/>
            <person name="Schramm A."/>
        </authorList>
    </citation>
    <scope>NUCLEOTIDE SEQUENCE [LARGE SCALE GENOMIC DNA]</scope>
    <source>
        <strain evidence="2 3">MEV2011</strain>
    </source>
</reference>
<comment type="caution">
    <text evidence="2">The sequence shown here is derived from an EMBL/GenBank/DDBJ whole genome shotgun (WGS) entry which is preliminary data.</text>
</comment>
<evidence type="ECO:0000256" key="1">
    <source>
        <dbReference type="SAM" id="Phobius"/>
    </source>
</evidence>
<keyword evidence="1" id="KW-0472">Membrane</keyword>
<dbReference type="RefSeq" id="WP_004431817.1">
    <property type="nucleotide sequence ID" value="NZ_JJRY01000008.1"/>
</dbReference>
<gene>
    <name evidence="2" type="ORF">M670_02371</name>
</gene>
<dbReference type="InterPro" id="IPR021324">
    <property type="entry name" value="DUF2929"/>
</dbReference>
<evidence type="ECO:0000313" key="3">
    <source>
        <dbReference type="Proteomes" id="UP000027936"/>
    </source>
</evidence>
<dbReference type="PATRIC" id="fig|1348973.3.peg.2289"/>
<keyword evidence="1" id="KW-0812">Transmembrane</keyword>
<sequence>MRIFWTVFWTFLLSQMLVYVVSSMTGGTYNFMQGVFLCAVFSIIVIFLGEAGVPNEPQEHH</sequence>
<dbReference type="OrthoDB" id="2440739at2"/>
<accession>A0A072NYJ7</accession>
<keyword evidence="1" id="KW-1133">Transmembrane helix</keyword>